<dbReference type="RefSeq" id="WP_379982236.1">
    <property type="nucleotide sequence ID" value="NZ_JBHUMO010000056.1"/>
</dbReference>
<dbReference type="EMBL" id="JBHUMO010000056">
    <property type="protein sequence ID" value="MFD2729663.1"/>
    <property type="molecule type" value="Genomic_DNA"/>
</dbReference>
<organism evidence="1 2">
    <name type="scientific">Enterococcus camelliae</name>
    <dbReference type="NCBI Taxonomy" id="453959"/>
    <lineage>
        <taxon>Bacteria</taxon>
        <taxon>Bacillati</taxon>
        <taxon>Bacillota</taxon>
        <taxon>Bacilli</taxon>
        <taxon>Lactobacillales</taxon>
        <taxon>Enterococcaceae</taxon>
        <taxon>Enterococcus</taxon>
    </lineage>
</organism>
<dbReference type="Proteomes" id="UP001597427">
    <property type="component" value="Unassembled WGS sequence"/>
</dbReference>
<protein>
    <submittedName>
        <fullName evidence="1">Uncharacterized protein</fullName>
    </submittedName>
</protein>
<gene>
    <name evidence="1" type="ORF">ACFSR0_09555</name>
</gene>
<comment type="caution">
    <text evidence="1">The sequence shown here is derived from an EMBL/GenBank/DDBJ whole genome shotgun (WGS) entry which is preliminary data.</text>
</comment>
<proteinExistence type="predicted"/>
<reference evidence="2" key="1">
    <citation type="journal article" date="2019" name="Int. J. Syst. Evol. Microbiol.">
        <title>The Global Catalogue of Microorganisms (GCM) 10K type strain sequencing project: providing services to taxonomists for standard genome sequencing and annotation.</title>
        <authorList>
            <consortium name="The Broad Institute Genomics Platform"/>
            <consortium name="The Broad Institute Genome Sequencing Center for Infectious Disease"/>
            <person name="Wu L."/>
            <person name="Ma J."/>
        </authorList>
    </citation>
    <scope>NUCLEOTIDE SEQUENCE [LARGE SCALE GENOMIC DNA]</scope>
    <source>
        <strain evidence="2">TISTR 932</strain>
    </source>
</reference>
<name>A0ABW5TMJ2_9ENTE</name>
<evidence type="ECO:0000313" key="2">
    <source>
        <dbReference type="Proteomes" id="UP001597427"/>
    </source>
</evidence>
<evidence type="ECO:0000313" key="1">
    <source>
        <dbReference type="EMBL" id="MFD2729663.1"/>
    </source>
</evidence>
<accession>A0ABW5TMJ2</accession>
<sequence>MKKWPRWKKIVGIVVFVLLVVVIASTVFIQKSRYPATVEGFCCKVLNKE</sequence>
<keyword evidence="2" id="KW-1185">Reference proteome</keyword>